<evidence type="ECO:0000313" key="1">
    <source>
        <dbReference type="EMBL" id="JAD84984.1"/>
    </source>
</evidence>
<reference evidence="1" key="1">
    <citation type="submission" date="2014-09" db="EMBL/GenBank/DDBJ databases">
        <authorList>
            <person name="Magalhaes I.L.F."/>
            <person name="Oliveira U."/>
            <person name="Santos F.R."/>
            <person name="Vidigal T.H.D.A."/>
            <person name="Brescovit A.D."/>
            <person name="Santos A.J."/>
        </authorList>
    </citation>
    <scope>NUCLEOTIDE SEQUENCE</scope>
    <source>
        <tissue evidence="1">Shoot tissue taken approximately 20 cm above the soil surface</tissue>
    </source>
</reference>
<accession>A0A0A9D8P9</accession>
<reference evidence="1" key="2">
    <citation type="journal article" date="2015" name="Data Brief">
        <title>Shoot transcriptome of the giant reed, Arundo donax.</title>
        <authorList>
            <person name="Barrero R.A."/>
            <person name="Guerrero F.D."/>
            <person name="Moolhuijzen P."/>
            <person name="Goolsby J.A."/>
            <person name="Tidwell J."/>
            <person name="Bellgard S.E."/>
            <person name="Bellgard M.I."/>
        </authorList>
    </citation>
    <scope>NUCLEOTIDE SEQUENCE</scope>
    <source>
        <tissue evidence="1">Shoot tissue taken approximately 20 cm above the soil surface</tissue>
    </source>
</reference>
<dbReference type="AlphaFoldDB" id="A0A0A9D8P9"/>
<protein>
    <submittedName>
        <fullName evidence="1">Uncharacterized protein</fullName>
    </submittedName>
</protein>
<dbReference type="EMBL" id="GBRH01212911">
    <property type="protein sequence ID" value="JAD84984.1"/>
    <property type="molecule type" value="Transcribed_RNA"/>
</dbReference>
<proteinExistence type="predicted"/>
<name>A0A0A9D8P9_ARUDO</name>
<sequence length="109" mass="12236">MLVPIPASFCVHSPVKTFIWAPTRFRFDLRAHIPRTEFFVTCSKTVLLVKRLKTPNSNVRVPPPAVDVILLSFSSTPYNKLTDPNGILCSVLQSNEYQTGSSASRYHSK</sequence>
<organism evidence="1">
    <name type="scientific">Arundo donax</name>
    <name type="common">Giant reed</name>
    <name type="synonym">Donax arundinaceus</name>
    <dbReference type="NCBI Taxonomy" id="35708"/>
    <lineage>
        <taxon>Eukaryota</taxon>
        <taxon>Viridiplantae</taxon>
        <taxon>Streptophyta</taxon>
        <taxon>Embryophyta</taxon>
        <taxon>Tracheophyta</taxon>
        <taxon>Spermatophyta</taxon>
        <taxon>Magnoliopsida</taxon>
        <taxon>Liliopsida</taxon>
        <taxon>Poales</taxon>
        <taxon>Poaceae</taxon>
        <taxon>PACMAD clade</taxon>
        <taxon>Arundinoideae</taxon>
        <taxon>Arundineae</taxon>
        <taxon>Arundo</taxon>
    </lineage>
</organism>